<dbReference type="EMBL" id="PJRP01000016">
    <property type="protein sequence ID" value="PLP97710.1"/>
    <property type="molecule type" value="Genomic_DNA"/>
</dbReference>
<dbReference type="PANTHER" id="PTHR32071">
    <property type="entry name" value="TRANSCRIPTIONAL REGULATORY PROTEIN"/>
    <property type="match status" value="1"/>
</dbReference>
<dbReference type="PRINTS" id="PR01590">
    <property type="entry name" value="HTHFIS"/>
</dbReference>
<dbReference type="InterPro" id="IPR002197">
    <property type="entry name" value="HTH_Fis"/>
</dbReference>
<keyword evidence="5" id="KW-0804">Transcription</keyword>
<evidence type="ECO:0000256" key="3">
    <source>
        <dbReference type="ARBA" id="ARBA00023015"/>
    </source>
</evidence>
<dbReference type="GO" id="GO:0006355">
    <property type="term" value="P:regulation of DNA-templated transcription"/>
    <property type="evidence" value="ECO:0007669"/>
    <property type="project" value="InterPro"/>
</dbReference>
<dbReference type="FunFam" id="3.40.50.300:FF:000006">
    <property type="entry name" value="DNA-binding transcriptional regulator NtrC"/>
    <property type="match status" value="1"/>
</dbReference>
<sequence length="534" mass="59399">MASLLTIDARAAQIRLGESRMVLMHTEALSYLRREILDTLGLERGKGLLIRMGYAQGMRDAEMVKRERKEELASSPHEAFLWGPQLHMLEGVTRVEPVRLEVDRDTGHFYGEFLWKDSWEGEAPFNEALSREEAGCWVQLGYASGYSSTFMDRLVIYKETECARRGDTQCRIVGKPAEEWDDGEYLKYFEPDSVISDLLSLQQEVSTLRETLCGANQGNLIGQSPAFREAFALLSAAADSHITVLLTGETGAGKEMFARWLHDNGPRSEQPFIAVNCAAIPHELVESELFGVEKGAYTGAQQSRPGRFERAHGGTLFLDEIGDLPPAAQVKLLRVLQNNEVERLGGVEARKVNVRLIAATNVNLAQAIKLGQFRADLFYRISTYPIAIPALRERREDIPELAQAFITRCNALYQKQVRGLTGRARDALVQYPWPGNIRELENMIERGVLLAPATGMIDVPHLFASQQAGAGGPETGEDADALIEKLLNQQVSLPQIEARLMELAMTTTRGNLSSAARMLGITRPQLAYRLKKDA</sequence>
<dbReference type="Pfam" id="PF02954">
    <property type="entry name" value="HTH_8"/>
    <property type="match status" value="1"/>
</dbReference>
<dbReference type="Gene3D" id="1.10.8.60">
    <property type="match status" value="1"/>
</dbReference>
<evidence type="ECO:0000259" key="6">
    <source>
        <dbReference type="PROSITE" id="PS50045"/>
    </source>
</evidence>
<accession>A0A2N5C695</accession>
<dbReference type="InterPro" id="IPR010523">
    <property type="entry name" value="XylR_N"/>
</dbReference>
<keyword evidence="4" id="KW-0238">DNA-binding</keyword>
<dbReference type="PROSITE" id="PS50045">
    <property type="entry name" value="SIGMA54_INTERACT_4"/>
    <property type="match status" value="1"/>
</dbReference>
<evidence type="ECO:0000313" key="8">
    <source>
        <dbReference type="Proteomes" id="UP000234341"/>
    </source>
</evidence>
<keyword evidence="3" id="KW-0805">Transcription regulation</keyword>
<dbReference type="Proteomes" id="UP000234341">
    <property type="component" value="Unassembled WGS sequence"/>
</dbReference>
<dbReference type="Pfam" id="PF25601">
    <property type="entry name" value="AAA_lid_14"/>
    <property type="match status" value="1"/>
</dbReference>
<dbReference type="SUPFAM" id="SSF111126">
    <property type="entry name" value="Ligand-binding domain in the NO signalling and Golgi transport"/>
    <property type="match status" value="1"/>
</dbReference>
<name>A0A2N5C695_9BURK</name>
<dbReference type="SMART" id="SM00989">
    <property type="entry name" value="V4R"/>
    <property type="match status" value="1"/>
</dbReference>
<dbReference type="GO" id="GO:0043565">
    <property type="term" value="F:sequence-specific DNA binding"/>
    <property type="evidence" value="ECO:0007669"/>
    <property type="project" value="InterPro"/>
</dbReference>
<dbReference type="AlphaFoldDB" id="A0A2N5C695"/>
<keyword evidence="1" id="KW-0547">Nucleotide-binding</keyword>
<dbReference type="InterPro" id="IPR025944">
    <property type="entry name" value="Sigma_54_int_dom_CS"/>
</dbReference>
<organism evidence="7 8">
    <name type="scientific">Cupriavidus pauculus</name>
    <dbReference type="NCBI Taxonomy" id="82633"/>
    <lineage>
        <taxon>Bacteria</taxon>
        <taxon>Pseudomonadati</taxon>
        <taxon>Pseudomonadota</taxon>
        <taxon>Betaproteobacteria</taxon>
        <taxon>Burkholderiales</taxon>
        <taxon>Burkholderiaceae</taxon>
        <taxon>Cupriavidus</taxon>
    </lineage>
</organism>
<dbReference type="GO" id="GO:0005524">
    <property type="term" value="F:ATP binding"/>
    <property type="evidence" value="ECO:0007669"/>
    <property type="project" value="UniProtKB-KW"/>
</dbReference>
<dbReference type="InterPro" id="IPR003593">
    <property type="entry name" value="AAA+_ATPase"/>
</dbReference>
<evidence type="ECO:0000256" key="1">
    <source>
        <dbReference type="ARBA" id="ARBA00022741"/>
    </source>
</evidence>
<feature type="domain" description="Sigma-54 factor interaction" evidence="6">
    <location>
        <begin position="220"/>
        <end position="449"/>
    </location>
</feature>
<dbReference type="PROSITE" id="PS00676">
    <property type="entry name" value="SIGMA54_INTERACT_2"/>
    <property type="match status" value="1"/>
</dbReference>
<dbReference type="InterPro" id="IPR002078">
    <property type="entry name" value="Sigma_54_int"/>
</dbReference>
<dbReference type="InterPro" id="IPR058031">
    <property type="entry name" value="AAA_lid_NorR"/>
</dbReference>
<evidence type="ECO:0000256" key="2">
    <source>
        <dbReference type="ARBA" id="ARBA00022840"/>
    </source>
</evidence>
<dbReference type="Gene3D" id="1.10.10.60">
    <property type="entry name" value="Homeodomain-like"/>
    <property type="match status" value="1"/>
</dbReference>
<protein>
    <submittedName>
        <fullName evidence="7">Sigma-54-dependent Fis family transcriptional regulator</fullName>
    </submittedName>
</protein>
<evidence type="ECO:0000256" key="5">
    <source>
        <dbReference type="ARBA" id="ARBA00023163"/>
    </source>
</evidence>
<dbReference type="InterPro" id="IPR025943">
    <property type="entry name" value="Sigma_54_int_dom_ATP-bd_2"/>
</dbReference>
<dbReference type="OrthoDB" id="9761705at2"/>
<dbReference type="Pfam" id="PF06505">
    <property type="entry name" value="XylR_N"/>
    <property type="match status" value="1"/>
</dbReference>
<dbReference type="CDD" id="cd00009">
    <property type="entry name" value="AAA"/>
    <property type="match status" value="1"/>
</dbReference>
<dbReference type="Gene3D" id="3.30.1380.20">
    <property type="entry name" value="Trafficking protein particle complex subunit 3"/>
    <property type="match status" value="1"/>
</dbReference>
<dbReference type="InterPro" id="IPR009057">
    <property type="entry name" value="Homeodomain-like_sf"/>
</dbReference>
<dbReference type="PROSITE" id="PS00688">
    <property type="entry name" value="SIGMA54_INTERACT_3"/>
    <property type="match status" value="1"/>
</dbReference>
<dbReference type="Pfam" id="PF00158">
    <property type="entry name" value="Sigma54_activat"/>
    <property type="match status" value="1"/>
</dbReference>
<proteinExistence type="predicted"/>
<keyword evidence="2" id="KW-0067">ATP-binding</keyword>
<dbReference type="SUPFAM" id="SSF52540">
    <property type="entry name" value="P-loop containing nucleoside triphosphate hydrolases"/>
    <property type="match status" value="1"/>
</dbReference>
<dbReference type="SMART" id="SM00382">
    <property type="entry name" value="AAA"/>
    <property type="match status" value="1"/>
</dbReference>
<dbReference type="InterPro" id="IPR025662">
    <property type="entry name" value="Sigma_54_int_dom_ATP-bd_1"/>
</dbReference>
<gene>
    <name evidence="7" type="ORF">CYJ10_26250</name>
</gene>
<dbReference type="Gene3D" id="3.40.50.300">
    <property type="entry name" value="P-loop containing nucleotide triphosphate hydrolases"/>
    <property type="match status" value="1"/>
</dbReference>
<dbReference type="PROSITE" id="PS00675">
    <property type="entry name" value="SIGMA54_INTERACT_1"/>
    <property type="match status" value="1"/>
</dbReference>
<dbReference type="SUPFAM" id="SSF46689">
    <property type="entry name" value="Homeodomain-like"/>
    <property type="match status" value="1"/>
</dbReference>
<comment type="caution">
    <text evidence="7">The sequence shown here is derived from an EMBL/GenBank/DDBJ whole genome shotgun (WGS) entry which is preliminary data.</text>
</comment>
<dbReference type="InterPro" id="IPR027417">
    <property type="entry name" value="P-loop_NTPase"/>
</dbReference>
<evidence type="ECO:0000313" key="7">
    <source>
        <dbReference type="EMBL" id="PLP97710.1"/>
    </source>
</evidence>
<evidence type="ECO:0000256" key="4">
    <source>
        <dbReference type="ARBA" id="ARBA00023125"/>
    </source>
</evidence>
<dbReference type="InterPro" id="IPR024096">
    <property type="entry name" value="NO_sig/Golgi_transp_ligand-bd"/>
</dbReference>
<dbReference type="InterPro" id="IPR004096">
    <property type="entry name" value="V4R"/>
</dbReference>
<reference evidence="7 8" key="1">
    <citation type="submission" date="2017-12" db="EMBL/GenBank/DDBJ databases">
        <title>Genome sequence of the active heterotrophic nitrifier-denitrifier, Cupriavidus pauculus UM1.</title>
        <authorList>
            <person name="Putonti C."/>
            <person name="Castignetti D."/>
        </authorList>
    </citation>
    <scope>NUCLEOTIDE SEQUENCE [LARGE SCALE GENOMIC DNA]</scope>
    <source>
        <strain evidence="7 8">UM1</strain>
    </source>
</reference>